<dbReference type="Pfam" id="PF17107">
    <property type="entry name" value="SesA"/>
    <property type="match status" value="1"/>
</dbReference>
<sequence length="165" mass="18400">MVVDPFSALSLAGNVVQFLDFSQKLLSKGREIYKSAEGAPTTHVELEVIYNDLWDVSNKLAARAPPSPSSSTDTLISFQPSIVDDQIWQLATSCQSVAQELLSIVRQMKVDPDSKHRKWKSFRQAMKGLGKSSRIEELQQRLKAFREELTVKLVAVLGQVVSLIL</sequence>
<keyword evidence="3" id="KW-1185">Reference proteome</keyword>
<accession>A0A9W4XJI9</accession>
<dbReference type="AlphaFoldDB" id="A0A9W4XJI9"/>
<evidence type="ECO:0000313" key="2">
    <source>
        <dbReference type="EMBL" id="CAI6238481.1"/>
    </source>
</evidence>
<dbReference type="EMBL" id="CAOQHR010000001">
    <property type="protein sequence ID" value="CAI6238481.1"/>
    <property type="molecule type" value="Genomic_DNA"/>
</dbReference>
<feature type="domain" description="NACHT-NTPase and P-loop NTPases N-terminal" evidence="1">
    <location>
        <begin position="14"/>
        <end position="142"/>
    </location>
</feature>
<organism evidence="2 3">
    <name type="scientific">Periconia digitata</name>
    <dbReference type="NCBI Taxonomy" id="1303443"/>
    <lineage>
        <taxon>Eukaryota</taxon>
        <taxon>Fungi</taxon>
        <taxon>Dikarya</taxon>
        <taxon>Ascomycota</taxon>
        <taxon>Pezizomycotina</taxon>
        <taxon>Dothideomycetes</taxon>
        <taxon>Pleosporomycetidae</taxon>
        <taxon>Pleosporales</taxon>
        <taxon>Massarineae</taxon>
        <taxon>Periconiaceae</taxon>
        <taxon>Periconia</taxon>
    </lineage>
</organism>
<protein>
    <recommendedName>
        <fullName evidence="1">NACHT-NTPase and P-loop NTPases N-terminal domain-containing protein</fullName>
    </recommendedName>
</protein>
<name>A0A9W4XJI9_9PLEO</name>
<reference evidence="2" key="1">
    <citation type="submission" date="2023-01" db="EMBL/GenBank/DDBJ databases">
        <authorList>
            <person name="Van Ghelder C."/>
            <person name="Rancurel C."/>
        </authorList>
    </citation>
    <scope>NUCLEOTIDE SEQUENCE</scope>
    <source>
        <strain evidence="2">CNCM I-4278</strain>
    </source>
</reference>
<proteinExistence type="predicted"/>
<dbReference type="InterPro" id="IPR031352">
    <property type="entry name" value="SesA"/>
</dbReference>
<dbReference type="Proteomes" id="UP001152607">
    <property type="component" value="Unassembled WGS sequence"/>
</dbReference>
<gene>
    <name evidence="2" type="ORF">PDIGIT_LOCUS490</name>
</gene>
<dbReference type="OrthoDB" id="3558752at2759"/>
<evidence type="ECO:0000259" key="1">
    <source>
        <dbReference type="Pfam" id="PF17107"/>
    </source>
</evidence>
<comment type="caution">
    <text evidence="2">The sequence shown here is derived from an EMBL/GenBank/DDBJ whole genome shotgun (WGS) entry which is preliminary data.</text>
</comment>
<evidence type="ECO:0000313" key="3">
    <source>
        <dbReference type="Proteomes" id="UP001152607"/>
    </source>
</evidence>